<name>K1WYL8_MARBU</name>
<evidence type="ECO:0000256" key="1">
    <source>
        <dbReference type="SAM" id="MobiDB-lite"/>
    </source>
</evidence>
<proteinExistence type="predicted"/>
<dbReference type="GeneID" id="18759961"/>
<accession>K1WYL8</accession>
<evidence type="ECO:0000256" key="2">
    <source>
        <dbReference type="SAM" id="Phobius"/>
    </source>
</evidence>
<sequence length="302" mass="32248">MMMTSHEQVLRFYNGRGPPLQQITPARVEFLSRRYHGLVSDHRTSSVESRAHIQNGAAERDFPSLADHGDDHGTHDRPVQPAIMETDPSSPSALIKSPYSAKFKRALQWPEAESRVSTTTRGEKIAGPGDEHRLIVPPYGTSSSIRIPEVELVDGFKRVMASPKILNVTTTTAATAGDDRDDESIRGLGSDSTSTEIIASPVVDGNRGSVFIDRHIARSLNATASLDLNNSSSSAIPDGMNPADSPLYGRAQLYMLFVIAAGVFILAVAKMLIRAYHRITAAAAGSGSGGGGAAREGAEQTA</sequence>
<dbReference type="HOGENOM" id="CLU_921599_0_0_1"/>
<dbReference type="EMBL" id="JH921435">
    <property type="protein sequence ID" value="EKD17657.1"/>
    <property type="molecule type" value="Genomic_DNA"/>
</dbReference>
<dbReference type="InParanoid" id="K1WYL8"/>
<keyword evidence="4" id="KW-1185">Reference proteome</keyword>
<protein>
    <submittedName>
        <fullName evidence="3">Uncharacterized protein</fullName>
    </submittedName>
</protein>
<keyword evidence="2" id="KW-0812">Transmembrane</keyword>
<keyword evidence="2" id="KW-0472">Membrane</keyword>
<feature type="compositionally biased region" description="Basic and acidic residues" evidence="1">
    <location>
        <begin position="58"/>
        <end position="78"/>
    </location>
</feature>
<evidence type="ECO:0000313" key="3">
    <source>
        <dbReference type="EMBL" id="EKD17657.1"/>
    </source>
</evidence>
<feature type="region of interest" description="Disordered" evidence="1">
    <location>
        <begin position="283"/>
        <end position="302"/>
    </location>
</feature>
<dbReference type="AlphaFoldDB" id="K1WYL8"/>
<dbReference type="Proteomes" id="UP000006753">
    <property type="component" value="Unassembled WGS sequence"/>
</dbReference>
<feature type="transmembrane region" description="Helical" evidence="2">
    <location>
        <begin position="253"/>
        <end position="273"/>
    </location>
</feature>
<feature type="region of interest" description="Disordered" evidence="1">
    <location>
        <begin position="56"/>
        <end position="95"/>
    </location>
</feature>
<dbReference type="KEGG" id="mbe:MBM_04026"/>
<reference evidence="3 4" key="1">
    <citation type="journal article" date="2012" name="BMC Genomics">
        <title>Sequencing the genome of Marssonina brunnea reveals fungus-poplar co-evolution.</title>
        <authorList>
            <person name="Zhu S."/>
            <person name="Cao Y.-Z."/>
            <person name="Jiang C."/>
            <person name="Tan B.-Y."/>
            <person name="Wang Z."/>
            <person name="Feng S."/>
            <person name="Zhang L."/>
            <person name="Su X.-H."/>
            <person name="Brejova B."/>
            <person name="Vinar T."/>
            <person name="Xu M."/>
            <person name="Wang M.-X."/>
            <person name="Zhang S.-G."/>
            <person name="Huang M.-R."/>
            <person name="Wu R."/>
            <person name="Zhou Y."/>
        </authorList>
    </citation>
    <scope>NUCLEOTIDE SEQUENCE [LARGE SCALE GENOMIC DNA]</scope>
    <source>
        <strain evidence="3 4">MB_m1</strain>
    </source>
</reference>
<keyword evidence="2" id="KW-1133">Transmembrane helix</keyword>
<organism evidence="3 4">
    <name type="scientific">Marssonina brunnea f. sp. multigermtubi (strain MB_m1)</name>
    <name type="common">Marssonina leaf spot fungus</name>
    <dbReference type="NCBI Taxonomy" id="1072389"/>
    <lineage>
        <taxon>Eukaryota</taxon>
        <taxon>Fungi</taxon>
        <taxon>Dikarya</taxon>
        <taxon>Ascomycota</taxon>
        <taxon>Pezizomycotina</taxon>
        <taxon>Leotiomycetes</taxon>
        <taxon>Helotiales</taxon>
        <taxon>Drepanopezizaceae</taxon>
        <taxon>Drepanopeziza</taxon>
    </lineage>
</organism>
<gene>
    <name evidence="3" type="ORF">MBM_04026</name>
</gene>
<evidence type="ECO:0000313" key="4">
    <source>
        <dbReference type="Proteomes" id="UP000006753"/>
    </source>
</evidence>